<protein>
    <recommendedName>
        <fullName evidence="3">AsmA family protein</fullName>
    </recommendedName>
</protein>
<organism evidence="1 2">
    <name type="scientific">Hymenobacter volaticus</name>
    <dbReference type="NCBI Taxonomy" id="2932254"/>
    <lineage>
        <taxon>Bacteria</taxon>
        <taxon>Pseudomonadati</taxon>
        <taxon>Bacteroidota</taxon>
        <taxon>Cytophagia</taxon>
        <taxon>Cytophagales</taxon>
        <taxon>Hymenobacteraceae</taxon>
        <taxon>Hymenobacter</taxon>
    </lineage>
</organism>
<evidence type="ECO:0000313" key="1">
    <source>
        <dbReference type="EMBL" id="UOQ66219.1"/>
    </source>
</evidence>
<gene>
    <name evidence="1" type="ORF">MUN86_22445</name>
</gene>
<accession>A0ABY4G6U1</accession>
<dbReference type="Proteomes" id="UP000830401">
    <property type="component" value="Chromosome"/>
</dbReference>
<name>A0ABY4G6U1_9BACT</name>
<keyword evidence="2" id="KW-1185">Reference proteome</keyword>
<dbReference type="RefSeq" id="WP_245120197.1">
    <property type="nucleotide sequence ID" value="NZ_CP095061.1"/>
</dbReference>
<evidence type="ECO:0000313" key="2">
    <source>
        <dbReference type="Proteomes" id="UP000830401"/>
    </source>
</evidence>
<evidence type="ECO:0008006" key="3">
    <source>
        <dbReference type="Google" id="ProtNLM"/>
    </source>
</evidence>
<proteinExistence type="predicted"/>
<reference evidence="1" key="1">
    <citation type="submission" date="2022-04" db="EMBL/GenBank/DDBJ databases">
        <title>Hymenobacter sp. isolated from the air.</title>
        <authorList>
            <person name="Won M."/>
            <person name="Lee C.-M."/>
            <person name="Woen H.-Y."/>
            <person name="Kwon S.-W."/>
        </authorList>
    </citation>
    <scope>NUCLEOTIDE SEQUENCE</scope>
    <source>
        <strain evidence="1">5420S-77</strain>
    </source>
</reference>
<sequence>MPGQPLRGNLTVNSQRFNMNEWMVDEVSAKPTTGATAATKASATATKADGVLQIPKEFDLTLNTNVGQVIYDNLKLDNVKGTVGVRDETATLQGLTFNTLGVRLAPTARTAAKT</sequence>
<dbReference type="EMBL" id="CP095061">
    <property type="protein sequence ID" value="UOQ66219.1"/>
    <property type="molecule type" value="Genomic_DNA"/>
</dbReference>